<dbReference type="OrthoDB" id="9809693at2"/>
<dbReference type="Proteomes" id="UP000233293">
    <property type="component" value="Unassembled WGS sequence"/>
</dbReference>
<sequence>MAEDLTALTAELVAAYLRGNIVAVSDVPILIESTYTALVNTTVQEPLPTEHQTPAVPMKKSVTPDAIICLDCGKRQKMLKRHLHTAHNLSVEDYRSKWSLPADYPMVAHDYAARRSQLAITFGLGRKKPDETAAMSEEVKAKTSAPSRDYKYPSSRWSKPSD</sequence>
<dbReference type="Gene3D" id="1.10.10.1550">
    <property type="entry name" value="ROS/MUCR transcriptional regulator protein"/>
    <property type="match status" value="1"/>
</dbReference>
<dbReference type="AlphaFoldDB" id="A0A2N3PRC2"/>
<reference evidence="4" key="1">
    <citation type="submission" date="2017-12" db="EMBL/GenBank/DDBJ databases">
        <title>Draft genome sequence of Telmatospirillum siberiense 26-4b1T, an acidotolerant peatland alphaproteobacterium potentially involved in sulfur cycling.</title>
        <authorList>
            <person name="Hausmann B."/>
            <person name="Pjevac P."/>
            <person name="Schreck K."/>
            <person name="Herbold C.W."/>
            <person name="Daims H."/>
            <person name="Wagner M."/>
            <person name="Pester M."/>
            <person name="Loy A."/>
        </authorList>
    </citation>
    <scope>NUCLEOTIDE SEQUENCE [LARGE SCALE GENOMIC DNA]</scope>
    <source>
        <strain evidence="4">26-4b1</strain>
    </source>
</reference>
<evidence type="ECO:0000256" key="1">
    <source>
        <dbReference type="ARBA" id="ARBA00007031"/>
    </source>
</evidence>
<organism evidence="3 4">
    <name type="scientific">Telmatospirillum siberiense</name>
    <dbReference type="NCBI Taxonomy" id="382514"/>
    <lineage>
        <taxon>Bacteria</taxon>
        <taxon>Pseudomonadati</taxon>
        <taxon>Pseudomonadota</taxon>
        <taxon>Alphaproteobacteria</taxon>
        <taxon>Rhodospirillales</taxon>
        <taxon>Rhodospirillaceae</taxon>
        <taxon>Telmatospirillum</taxon>
    </lineage>
</organism>
<dbReference type="RefSeq" id="WP_101252220.1">
    <property type="nucleotide sequence ID" value="NZ_PIUM01000025.1"/>
</dbReference>
<dbReference type="EMBL" id="PIUM01000025">
    <property type="protein sequence ID" value="PKU22946.1"/>
    <property type="molecule type" value="Genomic_DNA"/>
</dbReference>
<dbReference type="GO" id="GO:0008270">
    <property type="term" value="F:zinc ion binding"/>
    <property type="evidence" value="ECO:0007669"/>
    <property type="project" value="InterPro"/>
</dbReference>
<dbReference type="InterPro" id="IPR008807">
    <property type="entry name" value="ROS_MUCR"/>
</dbReference>
<dbReference type="Pfam" id="PF05443">
    <property type="entry name" value="ROS_MUCR"/>
    <property type="match status" value="1"/>
</dbReference>
<gene>
    <name evidence="3" type="ORF">CWS72_19015</name>
</gene>
<feature type="region of interest" description="Disordered" evidence="2">
    <location>
        <begin position="129"/>
        <end position="162"/>
    </location>
</feature>
<feature type="compositionally biased region" description="Basic and acidic residues" evidence="2">
    <location>
        <begin position="129"/>
        <end position="141"/>
    </location>
</feature>
<accession>A0A2N3PRC2</accession>
<comment type="caution">
    <text evidence="3">The sequence shown here is derived from an EMBL/GenBank/DDBJ whole genome shotgun (WGS) entry which is preliminary data.</text>
</comment>
<keyword evidence="4" id="KW-1185">Reference proteome</keyword>
<dbReference type="InterPro" id="IPR041920">
    <property type="entry name" value="ROS/MUCR_sf"/>
</dbReference>
<evidence type="ECO:0000256" key="2">
    <source>
        <dbReference type="SAM" id="MobiDB-lite"/>
    </source>
</evidence>
<name>A0A2N3PRC2_9PROT</name>
<dbReference type="GO" id="GO:0006355">
    <property type="term" value="P:regulation of DNA-templated transcription"/>
    <property type="evidence" value="ECO:0007669"/>
    <property type="project" value="InterPro"/>
</dbReference>
<comment type="similarity">
    <text evidence="1">Belongs to the ros/MucR family.</text>
</comment>
<evidence type="ECO:0000313" key="4">
    <source>
        <dbReference type="Proteomes" id="UP000233293"/>
    </source>
</evidence>
<dbReference type="GO" id="GO:0003677">
    <property type="term" value="F:DNA binding"/>
    <property type="evidence" value="ECO:0007669"/>
    <property type="project" value="InterPro"/>
</dbReference>
<proteinExistence type="inferred from homology"/>
<protein>
    <submittedName>
        <fullName evidence="3">MucR family transcriptional regulator</fullName>
    </submittedName>
</protein>
<evidence type="ECO:0000313" key="3">
    <source>
        <dbReference type="EMBL" id="PKU22946.1"/>
    </source>
</evidence>